<proteinExistence type="predicted"/>
<reference evidence="1" key="1">
    <citation type="submission" date="2022-07" db="EMBL/GenBank/DDBJ databases">
        <title>Phylogenomic reconstructions and comparative analyses of Kickxellomycotina fungi.</title>
        <authorList>
            <person name="Reynolds N.K."/>
            <person name="Stajich J.E."/>
            <person name="Barry K."/>
            <person name="Grigoriev I.V."/>
            <person name="Crous P."/>
            <person name="Smith M.E."/>
        </authorList>
    </citation>
    <scope>NUCLEOTIDE SEQUENCE</scope>
    <source>
        <strain evidence="1">Benny 63K</strain>
    </source>
</reference>
<evidence type="ECO:0000313" key="2">
    <source>
        <dbReference type="Proteomes" id="UP001150581"/>
    </source>
</evidence>
<accession>A0ACC1I3Q1</accession>
<sequence length="438" mass="47700">MTPAETPEPAAAAPALAPSAVADTQEAEWKRQALHNKTILGQADGTLTIGRSGTCSLQIGRKATTISRLHARLTHEHETYTLHILGTNGVRINGALHMAGSHVALRSGDGLNFVGIRFRFREPTVTTAAVVEPEEEWWPEPVRKRLGAEDEWLDAGKRARVAFGDSTDTVVGGGSEIGNTEAVFARHIIEGLPPSSPPPMPVFDESDCESLVGEPLPDVADVVAEAAKPTKQQLSPAAAAAAAGSKDTAGSARPRPRANKPANRPASKRADDDMMASLRELLGIVDPSESLANSIDSETENFLTSPPTNPLPLPMGVSLVDLLVQTMVFSARTSHTISDLLRDIGHADSSDSDAASLWRHHITRTLFTVKCFGRVERRVKDASDRRVEDKWYYEAARDECEERRANFGGLVRTARRCTLRDTQYFFKQVPKLPSFRYK</sequence>
<evidence type="ECO:0000313" key="1">
    <source>
        <dbReference type="EMBL" id="KAJ1885526.1"/>
    </source>
</evidence>
<keyword evidence="2" id="KW-1185">Reference proteome</keyword>
<dbReference type="Proteomes" id="UP001150581">
    <property type="component" value="Unassembled WGS sequence"/>
</dbReference>
<dbReference type="EMBL" id="JANBPG010002505">
    <property type="protein sequence ID" value="KAJ1885526.1"/>
    <property type="molecule type" value="Genomic_DNA"/>
</dbReference>
<name>A0ACC1I3Q1_9FUNG</name>
<protein>
    <submittedName>
        <fullName evidence="1">Uncharacterized protein</fullName>
    </submittedName>
</protein>
<gene>
    <name evidence="1" type="ORF">LPJ66_010074</name>
</gene>
<comment type="caution">
    <text evidence="1">The sequence shown here is derived from an EMBL/GenBank/DDBJ whole genome shotgun (WGS) entry which is preliminary data.</text>
</comment>
<organism evidence="1 2">
    <name type="scientific">Kickxella alabastrina</name>
    <dbReference type="NCBI Taxonomy" id="61397"/>
    <lineage>
        <taxon>Eukaryota</taxon>
        <taxon>Fungi</taxon>
        <taxon>Fungi incertae sedis</taxon>
        <taxon>Zoopagomycota</taxon>
        <taxon>Kickxellomycotina</taxon>
        <taxon>Kickxellomycetes</taxon>
        <taxon>Kickxellales</taxon>
        <taxon>Kickxellaceae</taxon>
        <taxon>Kickxella</taxon>
    </lineage>
</organism>